<dbReference type="Gene3D" id="1.10.443.10">
    <property type="entry name" value="Intergrase catalytic core"/>
    <property type="match status" value="1"/>
</dbReference>
<evidence type="ECO:0000313" key="3">
    <source>
        <dbReference type="EMBL" id="MCP1169866.1"/>
    </source>
</evidence>
<keyword evidence="1" id="KW-0233">DNA recombination</keyword>
<dbReference type="PROSITE" id="PS51898">
    <property type="entry name" value="TYR_RECOMBINASE"/>
    <property type="match status" value="1"/>
</dbReference>
<dbReference type="EMBL" id="JAMYXC010000236">
    <property type="protein sequence ID" value="MCP1169866.1"/>
    <property type="molecule type" value="Genomic_DNA"/>
</dbReference>
<feature type="domain" description="Tyr recombinase" evidence="2">
    <location>
        <begin position="1"/>
        <end position="129"/>
    </location>
</feature>
<sequence length="146" mass="16383">MEDVAYQIYGLRIPAFKRSPARFAFLPDEGRAFFQQCCVGRAPRDHVLLSESGKVWRRQHAGPFRLAAARAGLPSTFVFHGLRHTYASDLICHGVPLEVVARQLGHADTRTVASTYGHLAERYREEMIRSRFSALVTDPVEGRSIG</sequence>
<dbReference type="SUPFAM" id="SSF56349">
    <property type="entry name" value="DNA breaking-rejoining enzymes"/>
    <property type="match status" value="1"/>
</dbReference>
<reference evidence="3" key="1">
    <citation type="submission" date="2022-06" db="EMBL/GenBank/DDBJ databases">
        <title>Limimaricola sediminis sp. nov., isolated from an intertidal sediment.</title>
        <authorList>
            <person name="Shao X."/>
        </authorList>
    </citation>
    <scope>NUCLEOTIDE SEQUENCE</scope>
    <source>
        <strain evidence="3">ASW11-118</strain>
    </source>
</reference>
<evidence type="ECO:0000256" key="1">
    <source>
        <dbReference type="ARBA" id="ARBA00023172"/>
    </source>
</evidence>
<dbReference type="InterPro" id="IPR002104">
    <property type="entry name" value="Integrase_catalytic"/>
</dbReference>
<dbReference type="Pfam" id="PF00589">
    <property type="entry name" value="Phage_integrase"/>
    <property type="match status" value="1"/>
</dbReference>
<dbReference type="AlphaFoldDB" id="A0A9X2FWQ8"/>
<name>A0A9X2FWQ8_9RHOB</name>
<dbReference type="GO" id="GO:0006310">
    <property type="term" value="P:DNA recombination"/>
    <property type="evidence" value="ECO:0007669"/>
    <property type="project" value="UniProtKB-KW"/>
</dbReference>
<dbReference type="InterPro" id="IPR011010">
    <property type="entry name" value="DNA_brk_join_enz"/>
</dbReference>
<gene>
    <name evidence="3" type="ORF">NHG85_15240</name>
</gene>
<accession>A0A9X2FWQ8</accession>
<evidence type="ECO:0000313" key="4">
    <source>
        <dbReference type="Proteomes" id="UP001139477"/>
    </source>
</evidence>
<dbReference type="InterPro" id="IPR013762">
    <property type="entry name" value="Integrase-like_cat_sf"/>
</dbReference>
<comment type="caution">
    <text evidence="3">The sequence shown here is derived from an EMBL/GenBank/DDBJ whole genome shotgun (WGS) entry which is preliminary data.</text>
</comment>
<dbReference type="GO" id="GO:0003677">
    <property type="term" value="F:DNA binding"/>
    <property type="evidence" value="ECO:0007669"/>
    <property type="project" value="InterPro"/>
</dbReference>
<evidence type="ECO:0000259" key="2">
    <source>
        <dbReference type="PROSITE" id="PS51898"/>
    </source>
</evidence>
<protein>
    <submittedName>
        <fullName evidence="3">Tyrosine-type recombinase/integrase</fullName>
    </submittedName>
</protein>
<dbReference type="Proteomes" id="UP001139477">
    <property type="component" value="Unassembled WGS sequence"/>
</dbReference>
<keyword evidence="4" id="KW-1185">Reference proteome</keyword>
<organism evidence="3 4">
    <name type="scientific">Limimaricola litoreus</name>
    <dbReference type="NCBI Taxonomy" id="2955316"/>
    <lineage>
        <taxon>Bacteria</taxon>
        <taxon>Pseudomonadati</taxon>
        <taxon>Pseudomonadota</taxon>
        <taxon>Alphaproteobacteria</taxon>
        <taxon>Rhodobacterales</taxon>
        <taxon>Paracoccaceae</taxon>
        <taxon>Limimaricola</taxon>
    </lineage>
</organism>
<dbReference type="GO" id="GO:0015074">
    <property type="term" value="P:DNA integration"/>
    <property type="evidence" value="ECO:0007669"/>
    <property type="project" value="InterPro"/>
</dbReference>
<proteinExistence type="predicted"/>